<gene>
    <name evidence="7" type="ORF">DFR79_10657</name>
</gene>
<evidence type="ECO:0000256" key="3">
    <source>
        <dbReference type="ARBA" id="ARBA00022989"/>
    </source>
</evidence>
<keyword evidence="2 5" id="KW-0812">Transmembrane</keyword>
<dbReference type="InterPro" id="IPR051533">
    <property type="entry name" value="WaaL-like"/>
</dbReference>
<dbReference type="InterPro" id="IPR007016">
    <property type="entry name" value="O-antigen_ligase-rel_domated"/>
</dbReference>
<feature type="transmembrane region" description="Helical" evidence="5">
    <location>
        <begin position="255"/>
        <end position="273"/>
    </location>
</feature>
<feature type="domain" description="O-antigen ligase-related" evidence="6">
    <location>
        <begin position="423"/>
        <end position="511"/>
    </location>
</feature>
<reference evidence="7 8" key="1">
    <citation type="submission" date="2019-03" db="EMBL/GenBank/DDBJ databases">
        <title>Subsurface microbial communities from deep shales in Ohio and West Virginia, USA.</title>
        <authorList>
            <person name="Wrighton K."/>
        </authorList>
    </citation>
    <scope>NUCLEOTIDE SEQUENCE [LARGE SCALE GENOMIC DNA]</scope>
    <source>
        <strain evidence="7 8">MA284_T2</strain>
    </source>
</reference>
<comment type="caution">
    <text evidence="7">The sequence shown here is derived from an EMBL/GenBank/DDBJ whole genome shotgun (WGS) entry which is preliminary data.</text>
</comment>
<evidence type="ECO:0000259" key="6">
    <source>
        <dbReference type="Pfam" id="PF04932"/>
    </source>
</evidence>
<feature type="transmembrane region" description="Helical" evidence="5">
    <location>
        <begin position="147"/>
        <end position="166"/>
    </location>
</feature>
<feature type="transmembrane region" description="Helical" evidence="5">
    <location>
        <begin position="85"/>
        <end position="103"/>
    </location>
</feature>
<feature type="transmembrane region" description="Helical" evidence="5">
    <location>
        <begin position="115"/>
        <end position="135"/>
    </location>
</feature>
<dbReference type="AlphaFoldDB" id="A0A4R6LUC7"/>
<feature type="transmembrane region" description="Helical" evidence="5">
    <location>
        <begin position="505"/>
        <end position="526"/>
    </location>
</feature>
<dbReference type="GO" id="GO:0016874">
    <property type="term" value="F:ligase activity"/>
    <property type="evidence" value="ECO:0007669"/>
    <property type="project" value="UniProtKB-KW"/>
</dbReference>
<feature type="transmembrane region" description="Helical" evidence="5">
    <location>
        <begin position="538"/>
        <end position="555"/>
    </location>
</feature>
<feature type="transmembrane region" description="Helical" evidence="5">
    <location>
        <begin position="207"/>
        <end position="225"/>
    </location>
</feature>
<keyword evidence="3 5" id="KW-1133">Transmembrane helix</keyword>
<dbReference type="OrthoDB" id="1762823at2"/>
<dbReference type="EMBL" id="SNWX01000006">
    <property type="protein sequence ID" value="TDO92244.1"/>
    <property type="molecule type" value="Genomic_DNA"/>
</dbReference>
<protein>
    <submittedName>
        <fullName evidence="7">O-antigen ligase-like membrane protein</fullName>
    </submittedName>
</protein>
<feature type="transmembrane region" description="Helical" evidence="5">
    <location>
        <begin position="52"/>
        <end position="73"/>
    </location>
</feature>
<keyword evidence="4 5" id="KW-0472">Membrane</keyword>
<name>A0A4R6LUC7_9FIRM</name>
<feature type="transmembrane region" description="Helical" evidence="5">
    <location>
        <begin position="232"/>
        <end position="249"/>
    </location>
</feature>
<organism evidence="7 8">
    <name type="scientific">Halanaerobium saccharolyticum</name>
    <dbReference type="NCBI Taxonomy" id="43595"/>
    <lineage>
        <taxon>Bacteria</taxon>
        <taxon>Bacillati</taxon>
        <taxon>Bacillota</taxon>
        <taxon>Clostridia</taxon>
        <taxon>Halanaerobiales</taxon>
        <taxon>Halanaerobiaceae</taxon>
        <taxon>Halanaerobium</taxon>
    </lineage>
</organism>
<dbReference type="Proteomes" id="UP000295064">
    <property type="component" value="Unassembled WGS sequence"/>
</dbReference>
<dbReference type="RefSeq" id="WP_133514488.1">
    <property type="nucleotide sequence ID" value="NZ_SNWX01000006.1"/>
</dbReference>
<evidence type="ECO:0000313" key="7">
    <source>
        <dbReference type="EMBL" id="TDO92244.1"/>
    </source>
</evidence>
<evidence type="ECO:0000256" key="2">
    <source>
        <dbReference type="ARBA" id="ARBA00022692"/>
    </source>
</evidence>
<dbReference type="PANTHER" id="PTHR37422">
    <property type="entry name" value="TEICHURONIC ACID BIOSYNTHESIS PROTEIN TUAE"/>
    <property type="match status" value="1"/>
</dbReference>
<proteinExistence type="predicted"/>
<keyword evidence="7" id="KW-0436">Ligase</keyword>
<feature type="transmembrane region" description="Helical" evidence="5">
    <location>
        <begin position="561"/>
        <end position="580"/>
    </location>
</feature>
<feature type="transmembrane region" description="Helical" evidence="5">
    <location>
        <begin position="12"/>
        <end position="32"/>
    </location>
</feature>
<comment type="subcellular location">
    <subcellularLocation>
        <location evidence="1">Membrane</location>
        <topology evidence="1">Multi-pass membrane protein</topology>
    </subcellularLocation>
</comment>
<evidence type="ECO:0000256" key="4">
    <source>
        <dbReference type="ARBA" id="ARBA00023136"/>
    </source>
</evidence>
<evidence type="ECO:0000256" key="5">
    <source>
        <dbReference type="SAM" id="Phobius"/>
    </source>
</evidence>
<sequence>MISQKKLEKLIKFNLLFIIVTIPAVMYLHLVMQGEEATEIWGSFINIDFYSYYKMIFFLTASFFLLILFLKYIDQNQLQPSRYHIPIIIYSILTVISAFAAEYKEIVIKGFPDRYENIFVLLGYMLLVVVVINIIRDKKSFKLILKALFISAFILAIHGVLQFYNYDLLATEFGRKLITPAGLEFFVDRLSFIGKRVIYSTMYNPNYVGSYGSMVGILALGLYTSSQKKNRLFISGILSTLLFAFLIGSRSRAGFMGFIAGTLIILFMQRQFLKVHWPRIIIIFTIFTLVFTTMNARGLDEIFSDVLFPKTEKEKYLEEKILPPITEVSSEAGELKLETAEAEFEIMMNSKQIKVLNKKPINVYNSSNEVKEVIFKGKQHLNHSFQINEQENSIIWNYGAKKAQFYYQDGQILMAGMHNNLYPLVEAESIGFEGYERLGSSRAYIWSRTLPLLKDTSFIGHGPDTYAMYFPQDDVIGKLKFFNNPEIIVDKPHNLYLQIAVNTGITSLLALLYIWGDYIISSFILFNNSDLSSWKNRLGIALMGAVAAYLTAGFFNDSVISVAPVFWILLGLGISINYLAKEDKF</sequence>
<evidence type="ECO:0000313" key="8">
    <source>
        <dbReference type="Proteomes" id="UP000295064"/>
    </source>
</evidence>
<accession>A0A4R6LUC7</accession>
<dbReference type="PANTHER" id="PTHR37422:SF13">
    <property type="entry name" value="LIPOPOLYSACCHARIDE BIOSYNTHESIS PROTEIN PA4999-RELATED"/>
    <property type="match status" value="1"/>
</dbReference>
<evidence type="ECO:0000256" key="1">
    <source>
        <dbReference type="ARBA" id="ARBA00004141"/>
    </source>
</evidence>
<dbReference type="GO" id="GO:0016020">
    <property type="term" value="C:membrane"/>
    <property type="evidence" value="ECO:0007669"/>
    <property type="project" value="UniProtKB-SubCell"/>
</dbReference>
<dbReference type="Pfam" id="PF04932">
    <property type="entry name" value="Wzy_C"/>
    <property type="match status" value="1"/>
</dbReference>
<feature type="transmembrane region" description="Helical" evidence="5">
    <location>
        <begin position="280"/>
        <end position="299"/>
    </location>
</feature>